<gene>
    <name evidence="3" type="ORF">MJ956_11625</name>
</gene>
<evidence type="ECO:0000313" key="3">
    <source>
        <dbReference type="EMBL" id="MCP3055787.1"/>
    </source>
</evidence>
<dbReference type="EMBL" id="JALHBS010000069">
    <property type="protein sequence ID" value="MCP3055787.1"/>
    <property type="molecule type" value="Genomic_DNA"/>
</dbReference>
<feature type="compositionally biased region" description="Basic and acidic residues" evidence="1">
    <location>
        <begin position="25"/>
        <end position="60"/>
    </location>
</feature>
<sequence>MEPQMSDQVVKLRDAQGKRGTARAVPDRSTRDISEAKAGPERDAVTTSDTDDRPDTHDTRHEVFDHVAQVWLSRFTHGLSPAALMNAWFDWATHMVAAPGKQLEIAEKSGEKFGRYMRYAMACTGSTNAVTPCIDPLPQDNRFCGEAWKMPPL</sequence>
<comment type="caution">
    <text evidence="3">The sequence shown here is derived from an EMBL/GenBank/DDBJ whole genome shotgun (WGS) entry which is preliminary data.</text>
</comment>
<feature type="region of interest" description="Disordered" evidence="1">
    <location>
        <begin position="1"/>
        <end position="60"/>
    </location>
</feature>
<dbReference type="InterPro" id="IPR022211">
    <property type="entry name" value="PHBC_N"/>
</dbReference>
<dbReference type="Proteomes" id="UP001155220">
    <property type="component" value="Unassembled WGS sequence"/>
</dbReference>
<evidence type="ECO:0000259" key="2">
    <source>
        <dbReference type="Pfam" id="PF12551"/>
    </source>
</evidence>
<feature type="domain" description="Poly-beta-hydroxybutyrate polymerase N-terminal" evidence="2">
    <location>
        <begin position="62"/>
        <end position="101"/>
    </location>
</feature>
<dbReference type="AlphaFoldDB" id="A0A9X2HC82"/>
<organism evidence="3 4">
    <name type="scientific">Aurantimonas marianensis</name>
    <dbReference type="NCBI Taxonomy" id="2920428"/>
    <lineage>
        <taxon>Bacteria</taxon>
        <taxon>Pseudomonadati</taxon>
        <taxon>Pseudomonadota</taxon>
        <taxon>Alphaproteobacteria</taxon>
        <taxon>Hyphomicrobiales</taxon>
        <taxon>Aurantimonadaceae</taxon>
        <taxon>Aurantimonas</taxon>
    </lineage>
</organism>
<evidence type="ECO:0000313" key="4">
    <source>
        <dbReference type="Proteomes" id="UP001155220"/>
    </source>
</evidence>
<proteinExistence type="predicted"/>
<accession>A0A9X2HC82</accession>
<protein>
    <submittedName>
        <fullName evidence="3">Poly-beta-hydroxybutyrate polymerase N-terminal domain-containing protein</fullName>
    </submittedName>
</protein>
<name>A0A9X2HC82_9HYPH</name>
<dbReference type="Pfam" id="PF12551">
    <property type="entry name" value="PHBC_N"/>
    <property type="match status" value="1"/>
</dbReference>
<reference evidence="3" key="1">
    <citation type="submission" date="2022-03" db="EMBL/GenBank/DDBJ databases">
        <title>Aurantimonas Liuensis sp. Nov., isolated from the hadal seawater of the Mariana Trench.</title>
        <authorList>
            <person name="Liu R."/>
        </authorList>
    </citation>
    <scope>NUCLEOTIDE SEQUENCE</scope>
    <source>
        <strain evidence="3">LRZ36</strain>
    </source>
</reference>
<keyword evidence="4" id="KW-1185">Reference proteome</keyword>
<evidence type="ECO:0000256" key="1">
    <source>
        <dbReference type="SAM" id="MobiDB-lite"/>
    </source>
</evidence>
<dbReference type="RefSeq" id="WP_253964626.1">
    <property type="nucleotide sequence ID" value="NZ_JALHBS010000069.1"/>
</dbReference>